<name>A0A1T4Q6D9_9BACT</name>
<evidence type="ECO:0000256" key="2">
    <source>
        <dbReference type="SAM" id="SignalP"/>
    </source>
</evidence>
<dbReference type="AlphaFoldDB" id="A0A1T4Q6D9"/>
<evidence type="ECO:0000313" key="3">
    <source>
        <dbReference type="EMBL" id="SJZ99091.1"/>
    </source>
</evidence>
<protein>
    <submittedName>
        <fullName evidence="3">Uncharacterized protein</fullName>
    </submittedName>
</protein>
<dbReference type="EMBL" id="FUWR01000012">
    <property type="protein sequence ID" value="SJZ99091.1"/>
    <property type="molecule type" value="Genomic_DNA"/>
</dbReference>
<dbReference type="STRING" id="115783.SAMN02745119_02246"/>
<gene>
    <name evidence="3" type="ORF">SAMN02745119_02246</name>
</gene>
<proteinExistence type="predicted"/>
<feature type="region of interest" description="Disordered" evidence="1">
    <location>
        <begin position="48"/>
        <end position="67"/>
    </location>
</feature>
<evidence type="ECO:0000313" key="4">
    <source>
        <dbReference type="Proteomes" id="UP000190102"/>
    </source>
</evidence>
<keyword evidence="2" id="KW-0732">Signal</keyword>
<keyword evidence="4" id="KW-1185">Reference proteome</keyword>
<accession>A0A1T4Q6D9</accession>
<dbReference type="RefSeq" id="WP_078790519.1">
    <property type="nucleotide sequence ID" value="NZ_FUWR01000012.1"/>
</dbReference>
<feature type="chain" id="PRO_5012029677" evidence="2">
    <location>
        <begin position="27"/>
        <end position="126"/>
    </location>
</feature>
<evidence type="ECO:0000256" key="1">
    <source>
        <dbReference type="SAM" id="MobiDB-lite"/>
    </source>
</evidence>
<dbReference type="Proteomes" id="UP000190102">
    <property type="component" value="Unassembled WGS sequence"/>
</dbReference>
<dbReference type="OrthoDB" id="9838510at2"/>
<feature type="signal peptide" evidence="2">
    <location>
        <begin position="1"/>
        <end position="26"/>
    </location>
</feature>
<sequence length="126" mass="13075">MKKTTLITAFATLLTTVLCSLGSAEAGMVKVINNSNFVLGVGVKFSDGSKSSPEIINPNSSKPGLGSPVKAVSQIKVVNTTDGTDPSKAVLKEYQEPAPKLLKDYVVTVDKQGGVIVTSSTPAGFF</sequence>
<organism evidence="3 4">
    <name type="scientific">Trichlorobacter thiogenes</name>
    <dbReference type="NCBI Taxonomy" id="115783"/>
    <lineage>
        <taxon>Bacteria</taxon>
        <taxon>Pseudomonadati</taxon>
        <taxon>Thermodesulfobacteriota</taxon>
        <taxon>Desulfuromonadia</taxon>
        <taxon>Geobacterales</taxon>
        <taxon>Geobacteraceae</taxon>
        <taxon>Trichlorobacter</taxon>
    </lineage>
</organism>
<feature type="compositionally biased region" description="Polar residues" evidence="1">
    <location>
        <begin position="48"/>
        <end position="62"/>
    </location>
</feature>
<reference evidence="4" key="1">
    <citation type="submission" date="2017-02" db="EMBL/GenBank/DDBJ databases">
        <authorList>
            <person name="Varghese N."/>
            <person name="Submissions S."/>
        </authorList>
    </citation>
    <scope>NUCLEOTIDE SEQUENCE [LARGE SCALE GENOMIC DNA]</scope>
    <source>
        <strain evidence="4">ATCC BAA-34</strain>
    </source>
</reference>